<evidence type="ECO:0000256" key="5">
    <source>
        <dbReference type="ARBA" id="ARBA00022723"/>
    </source>
</evidence>
<keyword evidence="9 13" id="KW-0472">Membrane</keyword>
<feature type="compositionally biased region" description="Gly residues" evidence="12">
    <location>
        <begin position="424"/>
        <end position="435"/>
    </location>
</feature>
<evidence type="ECO:0000256" key="7">
    <source>
        <dbReference type="ARBA" id="ARBA00023004"/>
    </source>
</evidence>
<keyword evidence="10" id="KW-1015">Disulfide bond</keyword>
<keyword evidence="6 13" id="KW-1133">Transmembrane helix</keyword>
<keyword evidence="8" id="KW-0411">Iron-sulfur</keyword>
<comment type="cofactor">
    <cofactor evidence="11">
        <name>[2Fe-2S] cluster</name>
        <dbReference type="ChEBI" id="CHEBI:190135"/>
    </cofactor>
</comment>
<dbReference type="Proteomes" id="UP000029084">
    <property type="component" value="Chromosome"/>
</dbReference>
<feature type="transmembrane region" description="Helical" evidence="13">
    <location>
        <begin position="203"/>
        <end position="224"/>
    </location>
</feature>
<organism evidence="15 16">
    <name type="scientific">Metallosphaera sedula</name>
    <dbReference type="NCBI Taxonomy" id="43687"/>
    <lineage>
        <taxon>Archaea</taxon>
        <taxon>Thermoproteota</taxon>
        <taxon>Thermoprotei</taxon>
        <taxon>Sulfolobales</taxon>
        <taxon>Sulfolobaceae</taxon>
        <taxon>Metallosphaera</taxon>
    </lineage>
</organism>
<protein>
    <submittedName>
        <fullName evidence="15">Rieske (2Fe-2S) domain protein</fullName>
    </submittedName>
</protein>
<dbReference type="InterPro" id="IPR036922">
    <property type="entry name" value="Rieske_2Fe-2S_sf"/>
</dbReference>
<feature type="transmembrane region" description="Helical" evidence="13">
    <location>
        <begin position="92"/>
        <end position="112"/>
    </location>
</feature>
<keyword evidence="4" id="KW-0001">2Fe-2S</keyword>
<dbReference type="AlphaFoldDB" id="A0A088E5Q6"/>
<evidence type="ECO:0000256" key="12">
    <source>
        <dbReference type="SAM" id="MobiDB-lite"/>
    </source>
</evidence>
<name>A0A088E5Q6_9CREN</name>
<evidence type="ECO:0000313" key="16">
    <source>
        <dbReference type="Proteomes" id="UP000029084"/>
    </source>
</evidence>
<evidence type="ECO:0000256" key="9">
    <source>
        <dbReference type="ARBA" id="ARBA00023136"/>
    </source>
</evidence>
<evidence type="ECO:0000256" key="3">
    <source>
        <dbReference type="ARBA" id="ARBA00022692"/>
    </source>
</evidence>
<feature type="domain" description="Rieske" evidence="14">
    <location>
        <begin position="313"/>
        <end position="409"/>
    </location>
</feature>
<feature type="transmembrane region" description="Helical" evidence="13">
    <location>
        <begin position="168"/>
        <end position="191"/>
    </location>
</feature>
<feature type="transmembrane region" description="Helical" evidence="13">
    <location>
        <begin position="119"/>
        <end position="139"/>
    </location>
</feature>
<evidence type="ECO:0000256" key="4">
    <source>
        <dbReference type="ARBA" id="ARBA00022714"/>
    </source>
</evidence>
<dbReference type="Gene3D" id="2.102.10.10">
    <property type="entry name" value="Rieske [2Fe-2S] iron-sulphur domain"/>
    <property type="match status" value="1"/>
</dbReference>
<dbReference type="Pfam" id="PF00355">
    <property type="entry name" value="Rieske"/>
    <property type="match status" value="1"/>
</dbReference>
<reference evidence="15 16" key="1">
    <citation type="journal article" date="2014" name="J. Bacteriol.">
        <title>Role of an Archaeal PitA Transporter in the Copper and Arsenic Resistance of Metallosphaera sedula, an Extreme Thermoacidophile.</title>
        <authorList>
            <person name="McCarthy S."/>
            <person name="Ai C."/>
            <person name="Wheaton G."/>
            <person name="Tevatia R."/>
            <person name="Eckrich V."/>
            <person name="Kelly R."/>
            <person name="Blum P."/>
        </authorList>
    </citation>
    <scope>NUCLEOTIDE SEQUENCE [LARGE SCALE GENOMIC DNA]</scope>
    <source>
        <strain evidence="15 16">CuR1</strain>
    </source>
</reference>
<gene>
    <name evidence="15" type="ORF">HA72_1191</name>
</gene>
<dbReference type="SUPFAM" id="SSF81342">
    <property type="entry name" value="Transmembrane di-heme cytochromes"/>
    <property type="match status" value="1"/>
</dbReference>
<dbReference type="GO" id="GO:0022904">
    <property type="term" value="P:respiratory electron transport chain"/>
    <property type="evidence" value="ECO:0007669"/>
    <property type="project" value="InterPro"/>
</dbReference>
<dbReference type="InterPro" id="IPR005805">
    <property type="entry name" value="Rieske_Fe-S_prot_C"/>
</dbReference>
<evidence type="ECO:0000256" key="11">
    <source>
        <dbReference type="ARBA" id="ARBA00034078"/>
    </source>
</evidence>
<dbReference type="InterPro" id="IPR016174">
    <property type="entry name" value="Di-haem_cyt_TM"/>
</dbReference>
<evidence type="ECO:0000256" key="6">
    <source>
        <dbReference type="ARBA" id="ARBA00022989"/>
    </source>
</evidence>
<accession>A0A088E5Q6</accession>
<dbReference type="EMBL" id="CP008822">
    <property type="protein sequence ID" value="AIM27338.1"/>
    <property type="molecule type" value="Genomic_DNA"/>
</dbReference>
<dbReference type="GO" id="GO:0005886">
    <property type="term" value="C:plasma membrane"/>
    <property type="evidence" value="ECO:0007669"/>
    <property type="project" value="UniProtKB-SubCell"/>
</dbReference>
<dbReference type="GO" id="GO:0009055">
    <property type="term" value="F:electron transfer activity"/>
    <property type="evidence" value="ECO:0007669"/>
    <property type="project" value="InterPro"/>
</dbReference>
<evidence type="ECO:0000256" key="1">
    <source>
        <dbReference type="ARBA" id="ARBA00004651"/>
    </source>
</evidence>
<dbReference type="InterPro" id="IPR014349">
    <property type="entry name" value="Rieske_Fe-S_prot"/>
</dbReference>
<evidence type="ECO:0000256" key="8">
    <source>
        <dbReference type="ARBA" id="ARBA00023014"/>
    </source>
</evidence>
<evidence type="ECO:0000256" key="2">
    <source>
        <dbReference type="ARBA" id="ARBA00022475"/>
    </source>
</evidence>
<sequence length="435" mass="47226">MSETPIIFHLFKPIKVFIQVISQRYKKVWEFLINNLRLEQPMQFLQFLAEFVILISLAGIFLYHLARGKVVEASPPTNGKRTVPLYSEGQRIFHWASFGALLIAGISGYYMLATTNLGLLNFHDWTLLPIGLLLLYHWVSDGRSGEMKLSLDLRVKRAKGKYHPLKRAYHVGVVLSIMGLGLTGLALWNPLKLSLLFPYFQDLLILHVLSALLLTSSAIFHVYLSLMPSNRPLLEAMKDGLLDEGYLRAHYDWTPSRKRVEKVVDEGRRTFLKTVGVTALALALVAILGRNSAPSSPSSSGSQGSLQTQASYGPIANANQLGPNSAKLFRLPNGSPGILVKLPNGQLKAYSAVCTHAGCTVGYLPGQQLIACPCHGAEFSPSNGGVIAGPAPYPLPQYPVTVDSSGNVYIGNVSSSSNTSGSTTGYGGDDGGNDN</sequence>
<dbReference type="SUPFAM" id="SSF50022">
    <property type="entry name" value="ISP domain"/>
    <property type="match status" value="1"/>
</dbReference>
<dbReference type="Gene3D" id="1.20.950.20">
    <property type="entry name" value="Transmembrane di-heme cytochromes, Chain C"/>
    <property type="match status" value="1"/>
</dbReference>
<dbReference type="GO" id="GO:0046872">
    <property type="term" value="F:metal ion binding"/>
    <property type="evidence" value="ECO:0007669"/>
    <property type="project" value="UniProtKB-KW"/>
</dbReference>
<keyword evidence="2" id="KW-1003">Cell membrane</keyword>
<dbReference type="Pfam" id="PF01292">
    <property type="entry name" value="Ni_hydr_CYTB"/>
    <property type="match status" value="1"/>
</dbReference>
<feature type="transmembrane region" description="Helical" evidence="13">
    <location>
        <begin position="47"/>
        <end position="66"/>
    </location>
</feature>
<dbReference type="PROSITE" id="PS51296">
    <property type="entry name" value="RIESKE"/>
    <property type="match status" value="1"/>
</dbReference>
<dbReference type="GO" id="GO:0051537">
    <property type="term" value="F:2 iron, 2 sulfur cluster binding"/>
    <property type="evidence" value="ECO:0007669"/>
    <property type="project" value="UniProtKB-KW"/>
</dbReference>
<dbReference type="OMA" id="LIACPCH"/>
<comment type="subcellular location">
    <subcellularLocation>
        <location evidence="1">Cell membrane</location>
        <topology evidence="1">Multi-pass membrane protein</topology>
    </subcellularLocation>
</comment>
<keyword evidence="5" id="KW-0479">Metal-binding</keyword>
<feature type="compositionally biased region" description="Low complexity" evidence="12">
    <location>
        <begin position="414"/>
        <end position="423"/>
    </location>
</feature>
<keyword evidence="3 13" id="KW-0812">Transmembrane</keyword>
<evidence type="ECO:0000256" key="13">
    <source>
        <dbReference type="SAM" id="Phobius"/>
    </source>
</evidence>
<proteinExistence type="predicted"/>
<evidence type="ECO:0000313" key="15">
    <source>
        <dbReference type="EMBL" id="AIM27338.1"/>
    </source>
</evidence>
<evidence type="ECO:0000259" key="14">
    <source>
        <dbReference type="PROSITE" id="PS51296"/>
    </source>
</evidence>
<evidence type="ECO:0000256" key="10">
    <source>
        <dbReference type="ARBA" id="ARBA00023157"/>
    </source>
</evidence>
<dbReference type="PANTHER" id="PTHR10134">
    <property type="entry name" value="CYTOCHROME B-C1 COMPLEX SUBUNIT RIESKE, MITOCHONDRIAL"/>
    <property type="match status" value="1"/>
</dbReference>
<dbReference type="InterPro" id="IPR011577">
    <property type="entry name" value="Cyt_b561_bac/Ni-Hgenase"/>
</dbReference>
<dbReference type="PRINTS" id="PR00162">
    <property type="entry name" value="RIESKE"/>
</dbReference>
<dbReference type="CDD" id="cd03467">
    <property type="entry name" value="Rieske"/>
    <property type="match status" value="1"/>
</dbReference>
<keyword evidence="7" id="KW-0408">Iron</keyword>
<dbReference type="InterPro" id="IPR017941">
    <property type="entry name" value="Rieske_2Fe-2S"/>
</dbReference>
<feature type="region of interest" description="Disordered" evidence="12">
    <location>
        <begin position="412"/>
        <end position="435"/>
    </location>
</feature>